<dbReference type="SUPFAM" id="SSF63867">
    <property type="entry name" value="MoeA C-terminal domain-like"/>
    <property type="match status" value="1"/>
</dbReference>
<dbReference type="CDD" id="cd00887">
    <property type="entry name" value="MoeA"/>
    <property type="match status" value="1"/>
</dbReference>
<keyword evidence="9 11" id="KW-0501">Molybdenum cofactor biosynthesis</keyword>
<dbReference type="NCBIfam" id="NF045515">
    <property type="entry name" value="Glp_gephyrin"/>
    <property type="match status" value="1"/>
</dbReference>
<dbReference type="EC" id="2.10.1.1" evidence="11"/>
<evidence type="ECO:0000259" key="13">
    <source>
        <dbReference type="SMART" id="SM00852"/>
    </source>
</evidence>
<evidence type="ECO:0000256" key="3">
    <source>
        <dbReference type="ARBA" id="ARBA00005046"/>
    </source>
</evidence>
<dbReference type="UniPathway" id="UPA00344"/>
<name>A0A1G6YL36_9ACTN</name>
<evidence type="ECO:0000256" key="10">
    <source>
        <dbReference type="ARBA" id="ARBA00047317"/>
    </source>
</evidence>
<dbReference type="FunFam" id="3.40.980.10:FF:000004">
    <property type="entry name" value="Molybdopterin molybdenumtransferase"/>
    <property type="match status" value="1"/>
</dbReference>
<keyword evidence="15" id="KW-1185">Reference proteome</keyword>
<comment type="catalytic activity">
    <reaction evidence="10">
        <text>adenylyl-molybdopterin + molybdate = Mo-molybdopterin + AMP + H(+)</text>
        <dbReference type="Rhea" id="RHEA:35047"/>
        <dbReference type="ChEBI" id="CHEBI:15378"/>
        <dbReference type="ChEBI" id="CHEBI:36264"/>
        <dbReference type="ChEBI" id="CHEBI:62727"/>
        <dbReference type="ChEBI" id="CHEBI:71302"/>
        <dbReference type="ChEBI" id="CHEBI:456215"/>
        <dbReference type="EC" id="2.10.1.1"/>
    </reaction>
</comment>
<evidence type="ECO:0000256" key="4">
    <source>
        <dbReference type="ARBA" id="ARBA00010763"/>
    </source>
</evidence>
<dbReference type="InterPro" id="IPR001453">
    <property type="entry name" value="MoaB/Mog_dom"/>
</dbReference>
<evidence type="ECO:0000256" key="8">
    <source>
        <dbReference type="ARBA" id="ARBA00022842"/>
    </source>
</evidence>
<feature type="domain" description="MoaB/Mog" evidence="13">
    <location>
        <begin position="212"/>
        <end position="352"/>
    </location>
</feature>
<dbReference type="EMBL" id="LT629688">
    <property type="protein sequence ID" value="SDD90397.1"/>
    <property type="molecule type" value="Genomic_DNA"/>
</dbReference>
<keyword evidence="7 11" id="KW-0479">Metal-binding</keyword>
<proteinExistence type="inferred from homology"/>
<dbReference type="InterPro" id="IPR036135">
    <property type="entry name" value="MoeA_linker/N_sf"/>
</dbReference>
<evidence type="ECO:0000256" key="5">
    <source>
        <dbReference type="ARBA" id="ARBA00022505"/>
    </source>
</evidence>
<sequence>MALFGRRKKQQEDVVEVAETPTLPPPPPTDAGGLRSMEDHRAYLLEQIEQLPAFGQQILDAIDLSICEDIESDIDLPGFDNSAMDGYAVHAADTVGAEEGQPVVLAVVGEVAAGGWSEEPLPPGTAIKIMTGAPIPEGADSVVPYEVTDRGSDDVAIRVPARTGQHIRRRGEDVTEGDLMMRTGERLGARTIGLLAAIGVDKVMVRPRPRVVVLATGSELVEPGRPLENPAQLYDSNSYLLAGAARADGAQVFRVGLVGDDAEAIKQSISDQLVRADLIITTGGVSQGDYDLVKAVMPELGMTDFCQVAMQPGKPQGFGLIGEDRVPMIMLPGNPVSAYVSYEAFVRPVIRKLMGIEPLFRPQVRAIATHLIRSAPGRKQFARGVVTTDPGGRRRVTAVGGHGSHLVSNLAKANALIVMDPDVDQVAAGSPVTVWLLDENG</sequence>
<evidence type="ECO:0000313" key="15">
    <source>
        <dbReference type="Proteomes" id="UP000198546"/>
    </source>
</evidence>
<dbReference type="SUPFAM" id="SSF63882">
    <property type="entry name" value="MoeA N-terminal region -like"/>
    <property type="match status" value="1"/>
</dbReference>
<dbReference type="STRING" id="675864.SAMN04489747_2024"/>
<accession>A0A1G6YL36</accession>
<dbReference type="PANTHER" id="PTHR10192">
    <property type="entry name" value="MOLYBDOPTERIN BIOSYNTHESIS PROTEIN"/>
    <property type="match status" value="1"/>
</dbReference>
<comment type="pathway">
    <text evidence="3 11">Cofactor biosynthesis; molybdopterin biosynthesis.</text>
</comment>
<dbReference type="Pfam" id="PF03453">
    <property type="entry name" value="MoeA_N"/>
    <property type="match status" value="1"/>
</dbReference>
<evidence type="ECO:0000256" key="6">
    <source>
        <dbReference type="ARBA" id="ARBA00022679"/>
    </source>
</evidence>
<dbReference type="Pfam" id="PF00994">
    <property type="entry name" value="MoCF_biosynth"/>
    <property type="match status" value="1"/>
</dbReference>
<comment type="cofactor">
    <cofactor evidence="1 11">
        <name>Mg(2+)</name>
        <dbReference type="ChEBI" id="CHEBI:18420"/>
    </cofactor>
</comment>
<evidence type="ECO:0000256" key="1">
    <source>
        <dbReference type="ARBA" id="ARBA00001946"/>
    </source>
</evidence>
<dbReference type="AlphaFoldDB" id="A0A1G6YL36"/>
<dbReference type="Proteomes" id="UP000198546">
    <property type="component" value="Chromosome i"/>
</dbReference>
<dbReference type="PANTHER" id="PTHR10192:SF5">
    <property type="entry name" value="GEPHYRIN"/>
    <property type="match status" value="1"/>
</dbReference>
<dbReference type="FunFam" id="2.170.190.11:FF:000001">
    <property type="entry name" value="Molybdopterin molybdenumtransferase"/>
    <property type="match status" value="1"/>
</dbReference>
<dbReference type="Gene3D" id="2.40.340.10">
    <property type="entry name" value="MoeA, C-terminal, domain IV"/>
    <property type="match status" value="1"/>
</dbReference>
<dbReference type="Gene3D" id="2.170.190.11">
    <property type="entry name" value="Molybdopterin biosynthesis moea protein, domain 3"/>
    <property type="match status" value="1"/>
</dbReference>
<keyword evidence="6 11" id="KW-0808">Transferase</keyword>
<dbReference type="NCBIfam" id="TIGR00177">
    <property type="entry name" value="molyb_syn"/>
    <property type="match status" value="1"/>
</dbReference>
<evidence type="ECO:0000256" key="7">
    <source>
        <dbReference type="ARBA" id="ARBA00022723"/>
    </source>
</evidence>
<dbReference type="Gene3D" id="3.40.980.10">
    <property type="entry name" value="MoaB/Mog-like domain"/>
    <property type="match status" value="1"/>
</dbReference>
<dbReference type="InterPro" id="IPR036688">
    <property type="entry name" value="MoeA_C_domain_IV_sf"/>
</dbReference>
<evidence type="ECO:0000313" key="14">
    <source>
        <dbReference type="EMBL" id="SDD90397.1"/>
    </source>
</evidence>
<protein>
    <recommendedName>
        <fullName evidence="11">Molybdopterin molybdenumtransferase</fullName>
        <ecNumber evidence="11">2.10.1.1</ecNumber>
    </recommendedName>
</protein>
<dbReference type="InterPro" id="IPR038987">
    <property type="entry name" value="MoeA-like"/>
</dbReference>
<keyword evidence="8 11" id="KW-0460">Magnesium</keyword>
<reference evidence="14 15" key="1">
    <citation type="submission" date="2016-10" db="EMBL/GenBank/DDBJ databases">
        <authorList>
            <person name="de Groot N.N."/>
        </authorList>
    </citation>
    <scope>NUCLEOTIDE SEQUENCE [LARGE SCALE GENOMIC DNA]</scope>
    <source>
        <strain evidence="14 15">MON 2.2</strain>
    </source>
</reference>
<feature type="region of interest" description="Disordered" evidence="12">
    <location>
        <begin position="1"/>
        <end position="32"/>
    </location>
</feature>
<dbReference type="InterPro" id="IPR005110">
    <property type="entry name" value="MoeA_linker/N"/>
</dbReference>
<dbReference type="InterPro" id="IPR005111">
    <property type="entry name" value="MoeA_C_domain_IV"/>
</dbReference>
<evidence type="ECO:0000256" key="11">
    <source>
        <dbReference type="RuleBase" id="RU365090"/>
    </source>
</evidence>
<dbReference type="SUPFAM" id="SSF53218">
    <property type="entry name" value="Molybdenum cofactor biosynthesis proteins"/>
    <property type="match status" value="1"/>
</dbReference>
<dbReference type="Pfam" id="PF03454">
    <property type="entry name" value="MoeA_C"/>
    <property type="match status" value="1"/>
</dbReference>
<comment type="similarity">
    <text evidence="4 11">Belongs to the MoeA family.</text>
</comment>
<comment type="function">
    <text evidence="2 11">Catalyzes the insertion of molybdate into adenylated molybdopterin with the concomitant release of AMP.</text>
</comment>
<dbReference type="InterPro" id="IPR036425">
    <property type="entry name" value="MoaB/Mog-like_dom_sf"/>
</dbReference>
<dbReference type="GO" id="GO:0006777">
    <property type="term" value="P:Mo-molybdopterin cofactor biosynthetic process"/>
    <property type="evidence" value="ECO:0007669"/>
    <property type="project" value="UniProtKB-UniRule"/>
</dbReference>
<keyword evidence="5 11" id="KW-0500">Molybdenum</keyword>
<organism evidence="14 15">
    <name type="scientific">Auraticoccus monumenti</name>
    <dbReference type="NCBI Taxonomy" id="675864"/>
    <lineage>
        <taxon>Bacteria</taxon>
        <taxon>Bacillati</taxon>
        <taxon>Actinomycetota</taxon>
        <taxon>Actinomycetes</taxon>
        <taxon>Propionibacteriales</taxon>
        <taxon>Propionibacteriaceae</taxon>
        <taxon>Auraticoccus</taxon>
    </lineage>
</organism>
<dbReference type="GO" id="GO:0061599">
    <property type="term" value="F:molybdopterin molybdotransferase activity"/>
    <property type="evidence" value="ECO:0007669"/>
    <property type="project" value="UniProtKB-UniRule"/>
</dbReference>
<evidence type="ECO:0000256" key="12">
    <source>
        <dbReference type="SAM" id="MobiDB-lite"/>
    </source>
</evidence>
<evidence type="ECO:0000256" key="2">
    <source>
        <dbReference type="ARBA" id="ARBA00002901"/>
    </source>
</evidence>
<gene>
    <name evidence="14" type="ORF">SAMN04489747_2024</name>
</gene>
<dbReference type="Gene3D" id="3.90.105.10">
    <property type="entry name" value="Molybdopterin biosynthesis moea protein, domain 2"/>
    <property type="match status" value="1"/>
</dbReference>
<dbReference type="RefSeq" id="WP_231946582.1">
    <property type="nucleotide sequence ID" value="NZ_LT629688.1"/>
</dbReference>
<evidence type="ECO:0000256" key="9">
    <source>
        <dbReference type="ARBA" id="ARBA00023150"/>
    </source>
</evidence>
<dbReference type="SMART" id="SM00852">
    <property type="entry name" value="MoCF_biosynth"/>
    <property type="match status" value="1"/>
</dbReference>
<dbReference type="GO" id="GO:0046872">
    <property type="term" value="F:metal ion binding"/>
    <property type="evidence" value="ECO:0007669"/>
    <property type="project" value="UniProtKB-UniRule"/>
</dbReference>
<dbReference type="GO" id="GO:0005829">
    <property type="term" value="C:cytosol"/>
    <property type="evidence" value="ECO:0007669"/>
    <property type="project" value="TreeGrafter"/>
</dbReference>